<dbReference type="InterPro" id="IPR003378">
    <property type="entry name" value="Fringe-like_glycosylTrfase"/>
</dbReference>
<keyword evidence="6" id="KW-0735">Signal-anchor</keyword>
<dbReference type="GO" id="GO:0016020">
    <property type="term" value="C:membrane"/>
    <property type="evidence" value="ECO:0007669"/>
    <property type="project" value="UniProtKB-SubCell"/>
</dbReference>
<evidence type="ECO:0000259" key="12">
    <source>
        <dbReference type="Pfam" id="PF02434"/>
    </source>
</evidence>
<evidence type="ECO:0000313" key="13">
    <source>
        <dbReference type="Proteomes" id="UP000515152"/>
    </source>
</evidence>
<keyword evidence="5 11" id="KW-0812">Transmembrane</keyword>
<sequence length="264" mass="29581">MATATKRIIKKLLRTLSGVLLTFFIVVLVDLQLRTRHSLTPFAAGPGERSSQAVNSLSKDRNVLSKSSDRGQSDNIHQDGSRRKNKDREFSPAPWPRLQPQDVFIAVKTTGRFHRTRLDLLLETWISITKEHTYIFTDTPDEDIASKGHNLILTNCPPEHSHQALSCKMAAEYDHFMASDKRWLCHVDDDNYLNPGALLSLLSAFPLDSDIYVGKPSLDRPMKAHELLEGNKTVSVPTVPQCNAKAPPLSIRALWLSLVSCLAF</sequence>
<keyword evidence="3" id="KW-0328">Glycosyltransferase</keyword>
<dbReference type="GO" id="GO:0012505">
    <property type="term" value="C:endomembrane system"/>
    <property type="evidence" value="ECO:0007669"/>
    <property type="project" value="UniProtKB-SubCell"/>
</dbReference>
<comment type="subcellular location">
    <subcellularLocation>
        <location evidence="9">Endomembrane system</location>
        <topology evidence="9">Single-pass membrane protein</topology>
    </subcellularLocation>
    <subcellularLocation>
        <location evidence="1">Membrane</location>
        <topology evidence="1">Single-pass type II membrane protein</topology>
    </subcellularLocation>
</comment>
<dbReference type="GO" id="GO:0016757">
    <property type="term" value="F:glycosyltransferase activity"/>
    <property type="evidence" value="ECO:0007669"/>
    <property type="project" value="UniProtKB-KW"/>
</dbReference>
<evidence type="ECO:0000256" key="11">
    <source>
        <dbReference type="SAM" id="Phobius"/>
    </source>
</evidence>
<dbReference type="RefSeq" id="XP_031418177.1">
    <property type="nucleotide sequence ID" value="XM_031562317.2"/>
</dbReference>
<organism evidence="13 14">
    <name type="scientific">Clupea harengus</name>
    <name type="common">Atlantic herring</name>
    <dbReference type="NCBI Taxonomy" id="7950"/>
    <lineage>
        <taxon>Eukaryota</taxon>
        <taxon>Metazoa</taxon>
        <taxon>Chordata</taxon>
        <taxon>Craniata</taxon>
        <taxon>Vertebrata</taxon>
        <taxon>Euteleostomi</taxon>
        <taxon>Actinopterygii</taxon>
        <taxon>Neopterygii</taxon>
        <taxon>Teleostei</taxon>
        <taxon>Clupei</taxon>
        <taxon>Clupeiformes</taxon>
        <taxon>Clupeoidei</taxon>
        <taxon>Clupeidae</taxon>
        <taxon>Clupea</taxon>
    </lineage>
</organism>
<dbReference type="PANTHER" id="PTHR10811">
    <property type="entry name" value="FRINGE-RELATED"/>
    <property type="match status" value="1"/>
</dbReference>
<evidence type="ECO:0000256" key="7">
    <source>
        <dbReference type="ARBA" id="ARBA00022989"/>
    </source>
</evidence>
<dbReference type="KEGG" id="char:105900239"/>
<evidence type="ECO:0000256" key="3">
    <source>
        <dbReference type="ARBA" id="ARBA00022676"/>
    </source>
</evidence>
<protein>
    <submittedName>
        <fullName evidence="14">Beta-1,3-N-acetylglucosaminyltransferase manic fringe</fullName>
    </submittedName>
</protein>
<dbReference type="Proteomes" id="UP000515152">
    <property type="component" value="Chromosome 24"/>
</dbReference>
<feature type="domain" description="Fringe-like glycosyltransferase" evidence="12">
    <location>
        <begin position="97"/>
        <end position="233"/>
    </location>
</feature>
<dbReference type="OrthoDB" id="8959630at2759"/>
<comment type="similarity">
    <text evidence="2">Belongs to the glycosyltransferase 31 family.</text>
</comment>
<keyword evidence="4" id="KW-0808">Transferase</keyword>
<dbReference type="AlphaFoldDB" id="A0A6P8F4X6"/>
<feature type="region of interest" description="Disordered" evidence="10">
    <location>
        <begin position="40"/>
        <end position="95"/>
    </location>
</feature>
<dbReference type="Gene3D" id="3.90.550.50">
    <property type="match status" value="1"/>
</dbReference>
<evidence type="ECO:0000256" key="8">
    <source>
        <dbReference type="ARBA" id="ARBA00023136"/>
    </source>
</evidence>
<evidence type="ECO:0000256" key="5">
    <source>
        <dbReference type="ARBA" id="ARBA00022692"/>
    </source>
</evidence>
<evidence type="ECO:0000256" key="2">
    <source>
        <dbReference type="ARBA" id="ARBA00008661"/>
    </source>
</evidence>
<keyword evidence="13" id="KW-1185">Reference proteome</keyword>
<reference evidence="14" key="1">
    <citation type="submission" date="2025-08" db="UniProtKB">
        <authorList>
            <consortium name="RefSeq"/>
        </authorList>
    </citation>
    <scope>IDENTIFICATION</scope>
</reference>
<keyword evidence="7 11" id="KW-1133">Transmembrane helix</keyword>
<gene>
    <name evidence="14" type="primary">LOC105900239</name>
</gene>
<evidence type="ECO:0000256" key="4">
    <source>
        <dbReference type="ARBA" id="ARBA00022679"/>
    </source>
</evidence>
<evidence type="ECO:0000313" key="14">
    <source>
        <dbReference type="RefSeq" id="XP_031418177.1"/>
    </source>
</evidence>
<evidence type="ECO:0000256" key="1">
    <source>
        <dbReference type="ARBA" id="ARBA00004606"/>
    </source>
</evidence>
<evidence type="ECO:0000256" key="10">
    <source>
        <dbReference type="SAM" id="MobiDB-lite"/>
    </source>
</evidence>
<evidence type="ECO:0000256" key="6">
    <source>
        <dbReference type="ARBA" id="ARBA00022968"/>
    </source>
</evidence>
<dbReference type="Pfam" id="PF02434">
    <property type="entry name" value="Fringe"/>
    <property type="match status" value="1"/>
</dbReference>
<dbReference type="GeneID" id="105900239"/>
<feature type="compositionally biased region" description="Basic and acidic residues" evidence="10">
    <location>
        <begin position="58"/>
        <end position="90"/>
    </location>
</feature>
<accession>A0A6P8F4X6</accession>
<keyword evidence="8 11" id="KW-0472">Membrane</keyword>
<name>A0A6P8F4X6_CLUHA</name>
<evidence type="ECO:0000256" key="9">
    <source>
        <dbReference type="ARBA" id="ARBA00037847"/>
    </source>
</evidence>
<proteinExistence type="inferred from homology"/>
<feature type="transmembrane region" description="Helical" evidence="11">
    <location>
        <begin position="12"/>
        <end position="33"/>
    </location>
</feature>